<name>A0A1B2DUD2_9BACL</name>
<dbReference type="GeneID" id="48306844"/>
<reference evidence="2 3" key="2">
    <citation type="submission" date="2016-12" db="EMBL/GenBank/DDBJ databases">
        <title>Genome sequencing and description of Paenibacillus sp. nov. from high altitude lake in the Indian Trans- Himalayas.</title>
        <authorList>
            <person name="Kiran S."/>
            <person name="Swarnkar M.K."/>
            <person name="Rana A."/>
            <person name="Tewari R."/>
            <person name="Gulati A."/>
        </authorList>
    </citation>
    <scope>NUCLEOTIDE SEQUENCE [LARGE SCALE GENOMIC DNA]</scope>
    <source>
        <strain evidence="2 3">IHBB 9951</strain>
    </source>
</reference>
<dbReference type="Proteomes" id="UP000189059">
    <property type="component" value="Unassembled WGS sequence"/>
</dbReference>
<evidence type="ECO:0000313" key="2">
    <source>
        <dbReference type="EMBL" id="OOC61316.1"/>
    </source>
</evidence>
<accession>A0A1B2DUD2</accession>
<dbReference type="RefSeq" id="WP_077565960.1">
    <property type="nucleotide sequence ID" value="NZ_CP016809.1"/>
</dbReference>
<keyword evidence="3" id="KW-1185">Reference proteome</keyword>
<dbReference type="EMBL" id="CP016809">
    <property type="protein sequence ID" value="ANY71323.1"/>
    <property type="molecule type" value="Genomic_DNA"/>
</dbReference>
<dbReference type="KEGG" id="pib:BBD41_01260"/>
<dbReference type="OrthoDB" id="1808959at2"/>
<proteinExistence type="predicted"/>
<organism evidence="1">
    <name type="scientific">Paenibacillus ihbetae</name>
    <dbReference type="NCBI Taxonomy" id="1870820"/>
    <lineage>
        <taxon>Bacteria</taxon>
        <taxon>Bacillati</taxon>
        <taxon>Bacillota</taxon>
        <taxon>Bacilli</taxon>
        <taxon>Bacillales</taxon>
        <taxon>Paenibacillaceae</taxon>
        <taxon>Paenibacillus</taxon>
    </lineage>
</organism>
<gene>
    <name evidence="2" type="ORF">BBD40_05095</name>
    <name evidence="1" type="ORF">BBD41_01260</name>
</gene>
<evidence type="ECO:0000313" key="1">
    <source>
        <dbReference type="EMBL" id="ANY71323.1"/>
    </source>
</evidence>
<evidence type="ECO:0000313" key="3">
    <source>
        <dbReference type="Proteomes" id="UP000189059"/>
    </source>
</evidence>
<sequence>MSKYQDLKNTLSYIHSELNRVETMAGTLSSIERDHYNRLANFDHREILDIAVEEQIAARQLGTMKHMCLAMAEKIEEIKNAIDRGELVEGTHRDEAH</sequence>
<dbReference type="AlphaFoldDB" id="A0A1B2DUD2"/>
<reference evidence="1" key="1">
    <citation type="submission" date="2016-08" db="EMBL/GenBank/DDBJ databases">
        <title>Complete Genome Seqeunce of Paenibacillus sp. nov. IHBB 9852 from high altitute lake of Indian trans-Himalayas.</title>
        <authorList>
            <person name="Kiran S."/>
            <person name="Swarnkar M.K."/>
            <person name="Rana A."/>
            <person name="Tewari R."/>
            <person name="Gulati A."/>
        </authorList>
    </citation>
    <scope>NUCLEOTIDE SEQUENCE [LARGE SCALE GENOMIC DNA]</scope>
    <source>
        <strain evidence="1">IHBB 9852</strain>
    </source>
</reference>
<protein>
    <submittedName>
        <fullName evidence="1">Uncharacterized protein</fullName>
    </submittedName>
</protein>
<dbReference type="EMBL" id="MRVI01000001">
    <property type="protein sequence ID" value="OOC61316.1"/>
    <property type="molecule type" value="Genomic_DNA"/>
</dbReference>